<comment type="caution">
    <text evidence="1">The sequence shown here is derived from an EMBL/GenBank/DDBJ whole genome shotgun (WGS) entry which is preliminary data.</text>
</comment>
<evidence type="ECO:0000313" key="1">
    <source>
        <dbReference type="EMBL" id="EJW96044.1"/>
    </source>
</evidence>
<organism evidence="1">
    <name type="scientific">gut metagenome</name>
    <dbReference type="NCBI Taxonomy" id="749906"/>
    <lineage>
        <taxon>unclassified sequences</taxon>
        <taxon>metagenomes</taxon>
        <taxon>organismal metagenomes</taxon>
    </lineage>
</organism>
<dbReference type="EMBL" id="AMCI01005492">
    <property type="protein sequence ID" value="EJW96044.1"/>
    <property type="molecule type" value="Genomic_DNA"/>
</dbReference>
<sequence>MELLVYTPRYFGVNAFPMPELTGGTLSSRWEIELRGDYHTMSGDKTKDIFARLYIPIAKGRAGVSVSGVIREWYKTSVEVRDERHAVETKSPIPCYGDIIVNCFYQVFSSERWLDAVVSANIKTASGGRLCDARFTDAAAYWFTAEAGRNLWSDDALQAYIRAELLMGF</sequence>
<gene>
    <name evidence="1" type="ORF">EVA_15849</name>
</gene>
<reference evidence="1" key="1">
    <citation type="journal article" date="2012" name="PLoS ONE">
        <title>Gene sets for utilization of primary and secondary nutrition supplies in the distal gut of endangered iberian lynx.</title>
        <authorList>
            <person name="Alcaide M."/>
            <person name="Messina E."/>
            <person name="Richter M."/>
            <person name="Bargiela R."/>
            <person name="Peplies J."/>
            <person name="Huws S.A."/>
            <person name="Newbold C.J."/>
            <person name="Golyshin P.N."/>
            <person name="Simon M.A."/>
            <person name="Lopez G."/>
            <person name="Yakimov M.M."/>
            <person name="Ferrer M."/>
        </authorList>
    </citation>
    <scope>NUCLEOTIDE SEQUENCE</scope>
</reference>
<dbReference type="AlphaFoldDB" id="J9G9E8"/>
<feature type="non-terminal residue" evidence="1">
    <location>
        <position position="169"/>
    </location>
</feature>
<accession>J9G9E8</accession>
<proteinExistence type="predicted"/>
<name>J9G9E8_9ZZZZ</name>
<protein>
    <submittedName>
        <fullName evidence="1">Uncharacterized protein</fullName>
    </submittedName>
</protein>